<dbReference type="KEGG" id="scyp:JYB88_08185"/>
<evidence type="ECO:0000256" key="3">
    <source>
        <dbReference type="SAM" id="SignalP"/>
    </source>
</evidence>
<keyword evidence="2" id="KW-1133">Transmembrane helix</keyword>
<feature type="region of interest" description="Disordered" evidence="1">
    <location>
        <begin position="407"/>
        <end position="430"/>
    </location>
</feature>
<dbReference type="NCBIfam" id="TIGR03503">
    <property type="entry name" value="TIGR03503 family protein"/>
    <property type="match status" value="1"/>
</dbReference>
<evidence type="ECO:0000313" key="4">
    <source>
        <dbReference type="EMBL" id="QSX31582.1"/>
    </source>
</evidence>
<name>A0A974XNC2_9GAMM</name>
<feature type="signal peptide" evidence="3">
    <location>
        <begin position="1"/>
        <end position="20"/>
    </location>
</feature>
<proteinExistence type="predicted"/>
<gene>
    <name evidence="4" type="ORF">JYB88_08185</name>
</gene>
<evidence type="ECO:0000313" key="5">
    <source>
        <dbReference type="Proteomes" id="UP000663281"/>
    </source>
</evidence>
<feature type="compositionally biased region" description="Acidic residues" evidence="1">
    <location>
        <begin position="419"/>
        <end position="430"/>
    </location>
</feature>
<keyword evidence="3" id="KW-0732">Signal</keyword>
<dbReference type="Proteomes" id="UP000663281">
    <property type="component" value="Chromosome"/>
</dbReference>
<dbReference type="InterPro" id="IPR020010">
    <property type="entry name" value="CHP03503"/>
</dbReference>
<dbReference type="RefSeq" id="WP_207326082.1">
    <property type="nucleotide sequence ID" value="NZ_CP071504.1"/>
</dbReference>
<reference evidence="4 5" key="1">
    <citation type="submission" date="2021-03" db="EMBL/GenBank/DDBJ databases">
        <title>Novel species identification of genus Shewanella.</title>
        <authorList>
            <person name="Liu G."/>
            <person name="Zhang Q."/>
        </authorList>
    </citation>
    <scope>NUCLEOTIDE SEQUENCE [LARGE SCALE GENOMIC DNA]</scope>
    <source>
        <strain evidence="4 5">FJAT-53726</strain>
    </source>
</reference>
<dbReference type="NCBIfam" id="NF041940">
    <property type="entry name" value="choice_anch_X"/>
    <property type="match status" value="1"/>
</dbReference>
<protein>
    <submittedName>
        <fullName evidence="4">TIGR03503 family protein</fullName>
    </submittedName>
</protein>
<dbReference type="EMBL" id="CP071504">
    <property type="protein sequence ID" value="QSX31582.1"/>
    <property type="molecule type" value="Genomic_DNA"/>
</dbReference>
<evidence type="ECO:0000256" key="1">
    <source>
        <dbReference type="SAM" id="MobiDB-lite"/>
    </source>
</evidence>
<sequence>MTSRLLSVLLFALCCLTARADVVPKEQASELKNRFRIDHMVDELTLVVQREYGSAPVIVVQPDGSKWYASRHPQEVKWVDGITGDIITIPQPQPGPWQLLGRVVKGSRILKVSKLNIEVDPLPQPLFQGERIKVVAKLMGDEQRLRMPGLDYLVEWTARFVSDHQPGDENFAAGTVTVGSYKDDGEALDERPDDGVFTGDINLNQPWGHYEFQVRARNNVFERELEMPFVLSPMPVSARMLDPEDPQSGHYQMELNVDDSQLRLADTHFEFEMVGPAGLQLPVSMHGMPASTAVLDLPVVSLFGSYRLKGQVFSTSTTGRELVIKLPEMFFNLIEPPAPPPSPEELAARAAAAAALAEEQARAVAIKWIIAINIVLLVLGIAGIIFWRKRQAMLHALAAAEAKLQEEKAAKQTKSNTELLDEIDLTMPED</sequence>
<accession>A0A974XNC2</accession>
<keyword evidence="2" id="KW-0472">Membrane</keyword>
<keyword evidence="5" id="KW-1185">Reference proteome</keyword>
<feature type="transmembrane region" description="Helical" evidence="2">
    <location>
        <begin position="368"/>
        <end position="387"/>
    </location>
</feature>
<evidence type="ECO:0000256" key="2">
    <source>
        <dbReference type="SAM" id="Phobius"/>
    </source>
</evidence>
<keyword evidence="2" id="KW-0812">Transmembrane</keyword>
<feature type="chain" id="PRO_5037838041" evidence="3">
    <location>
        <begin position="21"/>
        <end position="430"/>
    </location>
</feature>
<organism evidence="4 5">
    <name type="scientific">Shewanella cyperi</name>
    <dbReference type="NCBI Taxonomy" id="2814292"/>
    <lineage>
        <taxon>Bacteria</taxon>
        <taxon>Pseudomonadati</taxon>
        <taxon>Pseudomonadota</taxon>
        <taxon>Gammaproteobacteria</taxon>
        <taxon>Alteromonadales</taxon>
        <taxon>Shewanellaceae</taxon>
        <taxon>Shewanella</taxon>
    </lineage>
</organism>
<dbReference type="AlphaFoldDB" id="A0A974XNC2"/>